<feature type="compositionally biased region" description="Low complexity" evidence="8">
    <location>
        <begin position="233"/>
        <end position="250"/>
    </location>
</feature>
<keyword evidence="12" id="KW-1185">Reference proteome</keyword>
<dbReference type="GO" id="GO:0004930">
    <property type="term" value="F:G protein-coupled receptor activity"/>
    <property type="evidence" value="ECO:0007669"/>
    <property type="project" value="UniProtKB-KW"/>
</dbReference>
<dbReference type="SUPFAM" id="SSF81321">
    <property type="entry name" value="Family A G protein-coupled receptor-like"/>
    <property type="match status" value="1"/>
</dbReference>
<keyword evidence="3 9" id="KW-1133">Transmembrane helix</keyword>
<keyword evidence="2 9" id="KW-0812">Transmembrane</keyword>
<name>A0A914AB17_PATMI</name>
<dbReference type="Pfam" id="PF00001">
    <property type="entry name" value="7tm_1"/>
    <property type="match status" value="1"/>
</dbReference>
<evidence type="ECO:0000256" key="8">
    <source>
        <dbReference type="SAM" id="MobiDB-lite"/>
    </source>
</evidence>
<dbReference type="SMART" id="SM01381">
    <property type="entry name" value="7TM_GPCR_Srsx"/>
    <property type="match status" value="1"/>
</dbReference>
<evidence type="ECO:0000256" key="1">
    <source>
        <dbReference type="ARBA" id="ARBA00004141"/>
    </source>
</evidence>
<feature type="compositionally biased region" description="Basic and acidic residues" evidence="8">
    <location>
        <begin position="251"/>
        <end position="262"/>
    </location>
</feature>
<dbReference type="OrthoDB" id="5969463at2759"/>
<dbReference type="EnsemblMetazoa" id="XM_038205142.1">
    <property type="protein sequence ID" value="XP_038061070.1"/>
    <property type="gene ID" value="LOC119731857"/>
</dbReference>
<feature type="compositionally biased region" description="Polar residues" evidence="8">
    <location>
        <begin position="263"/>
        <end position="275"/>
    </location>
</feature>
<evidence type="ECO:0000259" key="10">
    <source>
        <dbReference type="PROSITE" id="PS50262"/>
    </source>
</evidence>
<proteinExistence type="predicted"/>
<evidence type="ECO:0000256" key="3">
    <source>
        <dbReference type="ARBA" id="ARBA00022989"/>
    </source>
</evidence>
<dbReference type="PROSITE" id="PS50262">
    <property type="entry name" value="G_PROTEIN_RECEP_F1_2"/>
    <property type="match status" value="1"/>
</dbReference>
<dbReference type="PRINTS" id="PR00237">
    <property type="entry name" value="GPCRRHODOPSN"/>
</dbReference>
<feature type="transmembrane region" description="Helical" evidence="9">
    <location>
        <begin position="103"/>
        <end position="121"/>
    </location>
</feature>
<sequence length="409" mass="44608">MSAPPLSNCSFCHGNDTQSSPCNTVGDGLHIAFCLLVMLLGIPGNCLILRVYWSKPRKTSTNILIMALAWADLFSCVLLVHAIITNCVFGIGEAPAPLAILRYFLMCAVTVSVNVTSLIAFDRYDCVCRSNSRLFTTRRAIIVVVVVIIYTLTGLCMYFAVLIRPGLNIIPSIMLLLQIIGYLIAAVMIVVCYGKVYQTIRHHVKVGVGATREEPTGQGIRLTQTKMSSVIPKSCGATGASGTSPGSSKPDAVERQPYRDMSTHATAPGPSSSPYNGVRMEGSNGGWSEPIKTIARPMSNPMAPSRCENAKRGHQNPNMPLSILQRKTTRMLLVTSVVFLLSWVPYWIYVASLLASLLGNQLSPLGAFVVEKCAYLVYVNNAVNPLIYGLANRRFRKDSTEVLQQLRLC</sequence>
<dbReference type="RefSeq" id="XP_038061070.1">
    <property type="nucleotide sequence ID" value="XM_038205142.1"/>
</dbReference>
<organism evidence="11 12">
    <name type="scientific">Patiria miniata</name>
    <name type="common">Bat star</name>
    <name type="synonym">Asterina miniata</name>
    <dbReference type="NCBI Taxonomy" id="46514"/>
    <lineage>
        <taxon>Eukaryota</taxon>
        <taxon>Metazoa</taxon>
        <taxon>Echinodermata</taxon>
        <taxon>Eleutherozoa</taxon>
        <taxon>Asterozoa</taxon>
        <taxon>Asteroidea</taxon>
        <taxon>Valvatacea</taxon>
        <taxon>Valvatida</taxon>
        <taxon>Asterinidae</taxon>
        <taxon>Patiria</taxon>
    </lineage>
</organism>
<feature type="region of interest" description="Disordered" evidence="8">
    <location>
        <begin position="233"/>
        <end position="318"/>
    </location>
</feature>
<evidence type="ECO:0000256" key="2">
    <source>
        <dbReference type="ARBA" id="ARBA00022692"/>
    </source>
</evidence>
<dbReference type="Gene3D" id="1.20.1070.10">
    <property type="entry name" value="Rhodopsin 7-helix transmembrane proteins"/>
    <property type="match status" value="1"/>
</dbReference>
<comment type="subcellular location">
    <subcellularLocation>
        <location evidence="1">Membrane</location>
        <topology evidence="1">Multi-pass membrane protein</topology>
    </subcellularLocation>
</comment>
<evidence type="ECO:0000256" key="5">
    <source>
        <dbReference type="ARBA" id="ARBA00023136"/>
    </source>
</evidence>
<keyword evidence="6" id="KW-0675">Receptor</keyword>
<keyword evidence="4" id="KW-0297">G-protein coupled receptor</keyword>
<dbReference type="PANTHER" id="PTHR24238">
    <property type="entry name" value="G-PROTEIN COUPLED RECEPTOR"/>
    <property type="match status" value="1"/>
</dbReference>
<dbReference type="InterPro" id="IPR000276">
    <property type="entry name" value="GPCR_Rhodpsn"/>
</dbReference>
<feature type="transmembrane region" description="Helical" evidence="9">
    <location>
        <begin position="141"/>
        <end position="163"/>
    </location>
</feature>
<evidence type="ECO:0000256" key="9">
    <source>
        <dbReference type="SAM" id="Phobius"/>
    </source>
</evidence>
<feature type="domain" description="G-protein coupled receptors family 1 profile" evidence="10">
    <location>
        <begin position="44"/>
        <end position="388"/>
    </location>
</feature>
<dbReference type="GO" id="GO:0016020">
    <property type="term" value="C:membrane"/>
    <property type="evidence" value="ECO:0007669"/>
    <property type="project" value="UniProtKB-SubCell"/>
</dbReference>
<dbReference type="CDD" id="cd00637">
    <property type="entry name" value="7tm_classA_rhodopsin-like"/>
    <property type="match status" value="1"/>
</dbReference>
<feature type="transmembrane region" description="Helical" evidence="9">
    <location>
        <begin position="331"/>
        <end position="355"/>
    </location>
</feature>
<keyword evidence="5 9" id="KW-0472">Membrane</keyword>
<dbReference type="GeneID" id="119731857"/>
<feature type="transmembrane region" description="Helical" evidence="9">
    <location>
        <begin position="64"/>
        <end position="91"/>
    </location>
</feature>
<dbReference type="Proteomes" id="UP000887568">
    <property type="component" value="Unplaced"/>
</dbReference>
<reference evidence="11" key="1">
    <citation type="submission" date="2022-11" db="UniProtKB">
        <authorList>
            <consortium name="EnsemblMetazoa"/>
        </authorList>
    </citation>
    <scope>IDENTIFICATION</scope>
</reference>
<feature type="transmembrane region" description="Helical" evidence="9">
    <location>
        <begin position="29"/>
        <end position="52"/>
    </location>
</feature>
<keyword evidence="7" id="KW-0807">Transducer</keyword>
<evidence type="ECO:0000313" key="12">
    <source>
        <dbReference type="Proteomes" id="UP000887568"/>
    </source>
</evidence>
<evidence type="ECO:0000256" key="4">
    <source>
        <dbReference type="ARBA" id="ARBA00023040"/>
    </source>
</evidence>
<evidence type="ECO:0000256" key="7">
    <source>
        <dbReference type="ARBA" id="ARBA00023224"/>
    </source>
</evidence>
<dbReference type="AlphaFoldDB" id="A0A914AB17"/>
<protein>
    <recommendedName>
        <fullName evidence="10">G-protein coupled receptors family 1 profile domain-containing protein</fullName>
    </recommendedName>
</protein>
<feature type="transmembrane region" description="Helical" evidence="9">
    <location>
        <begin position="169"/>
        <end position="193"/>
    </location>
</feature>
<dbReference type="PANTHER" id="PTHR24238:SF47">
    <property type="entry name" value="ECDYSTEROIDS_DOPAMINE RECEPTOR-RELATED"/>
    <property type="match status" value="1"/>
</dbReference>
<feature type="transmembrane region" description="Helical" evidence="9">
    <location>
        <begin position="375"/>
        <end position="391"/>
    </location>
</feature>
<accession>A0A914AB17</accession>
<evidence type="ECO:0000313" key="11">
    <source>
        <dbReference type="EnsemblMetazoa" id="XP_038061070.1"/>
    </source>
</evidence>
<evidence type="ECO:0000256" key="6">
    <source>
        <dbReference type="ARBA" id="ARBA00023170"/>
    </source>
</evidence>
<dbReference type="InterPro" id="IPR017452">
    <property type="entry name" value="GPCR_Rhodpsn_7TM"/>
</dbReference>